<evidence type="ECO:0000313" key="2">
    <source>
        <dbReference type="Proteomes" id="UP001152302"/>
    </source>
</evidence>
<evidence type="ECO:0000313" key="1">
    <source>
        <dbReference type="EMBL" id="MDG0860393.1"/>
    </source>
</evidence>
<name>A0A9X4LHY0_9STAP</name>
<protein>
    <submittedName>
        <fullName evidence="1">Uncharacterized protein</fullName>
    </submittedName>
</protein>
<reference evidence="1" key="1">
    <citation type="submission" date="2022-05" db="EMBL/GenBank/DDBJ databases">
        <title>Comparative genomics of Staphylococcus equorum isolates.</title>
        <authorList>
            <person name="Luelf R.H."/>
        </authorList>
    </citation>
    <scope>NUCLEOTIDE SEQUENCE</scope>
    <source>
        <strain evidence="1">TMW 2.2343</strain>
    </source>
</reference>
<dbReference type="Proteomes" id="UP001152302">
    <property type="component" value="Unassembled WGS sequence"/>
</dbReference>
<dbReference type="EMBL" id="JAMBPX010000011">
    <property type="protein sequence ID" value="MDG0860393.1"/>
    <property type="molecule type" value="Genomic_DNA"/>
</dbReference>
<sequence length="87" mass="10032">MAKKYLNNEVLVSKVDKTVSKISEEITNSNEVLEGKVQEDWLKIDLLNESKVSIDQQISKVRNQIVEKSREIESNEKLMESLNNVIQ</sequence>
<organism evidence="1 2">
    <name type="scientific">Staphylococcus equorum</name>
    <dbReference type="NCBI Taxonomy" id="246432"/>
    <lineage>
        <taxon>Bacteria</taxon>
        <taxon>Bacillati</taxon>
        <taxon>Bacillota</taxon>
        <taxon>Bacilli</taxon>
        <taxon>Bacillales</taxon>
        <taxon>Staphylococcaceae</taxon>
        <taxon>Staphylococcus</taxon>
    </lineage>
</organism>
<dbReference type="RefSeq" id="WP_277595912.1">
    <property type="nucleotide sequence ID" value="NZ_JAMBPX010000011.1"/>
</dbReference>
<dbReference type="AlphaFoldDB" id="A0A9X4LHY0"/>
<accession>A0A9X4LHY0</accession>
<comment type="caution">
    <text evidence="1">The sequence shown here is derived from an EMBL/GenBank/DDBJ whole genome shotgun (WGS) entry which is preliminary data.</text>
</comment>
<gene>
    <name evidence="1" type="ORF">M4L21_13750</name>
</gene>
<proteinExistence type="predicted"/>